<reference evidence="2 3" key="3">
    <citation type="journal article" date="2020" name="BMC Genomics">
        <title>Intraspecific diversification of the crop wild relative Brassica cretica Lam. using demographic model selection.</title>
        <authorList>
            <person name="Kioukis A."/>
            <person name="Michalopoulou V.A."/>
            <person name="Briers L."/>
            <person name="Pirintsos S."/>
            <person name="Studholme D.J."/>
            <person name="Pavlidis P."/>
            <person name="Sarris P.F."/>
        </authorList>
    </citation>
    <scope>NUCLEOTIDE SEQUENCE [LARGE SCALE GENOMIC DNA]</scope>
    <source>
        <strain evidence="3">cv. PFS-1207/04</strain>
        <strain evidence="2">PFS-1207/04</strain>
    </source>
</reference>
<dbReference type="EMBL" id="QGKY02001015">
    <property type="protein sequence ID" value="KAF2575315.1"/>
    <property type="molecule type" value="Genomic_DNA"/>
</dbReference>
<name>A0A8S9IZR8_BRACR</name>
<dbReference type="EMBL" id="QGKV02000759">
    <property type="protein sequence ID" value="KAF3568157.1"/>
    <property type="molecule type" value="Genomic_DNA"/>
</dbReference>
<accession>A0A8S9IZR8</accession>
<comment type="caution">
    <text evidence="1">The sequence shown here is derived from an EMBL/GenBank/DDBJ whole genome shotgun (WGS) entry which is preliminary data.</text>
</comment>
<gene>
    <name evidence="2" type="ORF">DY000_02012723</name>
    <name evidence="1" type="ORF">F2Q70_00001652</name>
</gene>
<sequence length="72" mass="8103">MGHGHLQHSSTDVDGFGRIAWEMYRLWEHGVHTERICLALRAGSDAIGDGEYVSAFDMSELWNGLQGFDLHD</sequence>
<keyword evidence="3" id="KW-1185">Reference proteome</keyword>
<evidence type="ECO:0000313" key="2">
    <source>
        <dbReference type="EMBL" id="KAF3568157.1"/>
    </source>
</evidence>
<dbReference type="Proteomes" id="UP000266723">
    <property type="component" value="Unassembled WGS sequence"/>
</dbReference>
<evidence type="ECO:0000313" key="3">
    <source>
        <dbReference type="Proteomes" id="UP000266723"/>
    </source>
</evidence>
<protein>
    <submittedName>
        <fullName evidence="1">Uncharacterized protein</fullName>
    </submittedName>
</protein>
<reference evidence="2" key="2">
    <citation type="submission" date="2019-12" db="EMBL/GenBank/DDBJ databases">
        <authorList>
            <person name="Studholme D.J."/>
            <person name="Sarris P."/>
        </authorList>
    </citation>
    <scope>NUCLEOTIDE SEQUENCE</scope>
    <source>
        <strain evidence="2">PFS-1207/04</strain>
        <tissue evidence="2">Leaf</tissue>
    </source>
</reference>
<proteinExistence type="predicted"/>
<organism evidence="1">
    <name type="scientific">Brassica cretica</name>
    <name type="common">Mustard</name>
    <dbReference type="NCBI Taxonomy" id="69181"/>
    <lineage>
        <taxon>Eukaryota</taxon>
        <taxon>Viridiplantae</taxon>
        <taxon>Streptophyta</taxon>
        <taxon>Embryophyta</taxon>
        <taxon>Tracheophyta</taxon>
        <taxon>Spermatophyta</taxon>
        <taxon>Magnoliopsida</taxon>
        <taxon>eudicotyledons</taxon>
        <taxon>Gunneridae</taxon>
        <taxon>Pentapetalae</taxon>
        <taxon>rosids</taxon>
        <taxon>malvids</taxon>
        <taxon>Brassicales</taxon>
        <taxon>Brassicaceae</taxon>
        <taxon>Brassiceae</taxon>
        <taxon>Brassica</taxon>
    </lineage>
</organism>
<evidence type="ECO:0000313" key="1">
    <source>
        <dbReference type="EMBL" id="KAF2575315.1"/>
    </source>
</evidence>
<reference evidence="1" key="1">
    <citation type="submission" date="2019-12" db="EMBL/GenBank/DDBJ databases">
        <title>Genome sequencing and annotation of Brassica cretica.</title>
        <authorList>
            <person name="Studholme D.J."/>
            <person name="Sarris P.F."/>
        </authorList>
    </citation>
    <scope>NUCLEOTIDE SEQUENCE</scope>
    <source>
        <strain evidence="1">PFS-102/07</strain>
        <tissue evidence="1">Leaf</tissue>
    </source>
</reference>
<dbReference type="AlphaFoldDB" id="A0A8S9IZR8"/>